<gene>
    <name evidence="1" type="ORF">MPNT_20005</name>
</gene>
<organism evidence="1 2">
    <name type="scientific">Candidatus Methylacidithermus pantelleriae</name>
    <dbReference type="NCBI Taxonomy" id="2744239"/>
    <lineage>
        <taxon>Bacteria</taxon>
        <taxon>Pseudomonadati</taxon>
        <taxon>Verrucomicrobiota</taxon>
        <taxon>Methylacidiphilae</taxon>
        <taxon>Methylacidiphilales</taxon>
        <taxon>Methylacidiphilaceae</taxon>
        <taxon>Candidatus Methylacidithermus</taxon>
    </lineage>
</organism>
<name>A0A8J2FNF4_9BACT</name>
<dbReference type="EMBL" id="CAJNOB010000012">
    <property type="protein sequence ID" value="CAF0695767.1"/>
    <property type="molecule type" value="Genomic_DNA"/>
</dbReference>
<dbReference type="Proteomes" id="UP000663859">
    <property type="component" value="Unassembled WGS sequence"/>
</dbReference>
<evidence type="ECO:0000313" key="1">
    <source>
        <dbReference type="EMBL" id="CAF0695767.1"/>
    </source>
</evidence>
<proteinExistence type="predicted"/>
<evidence type="ECO:0000313" key="2">
    <source>
        <dbReference type="Proteomes" id="UP000663859"/>
    </source>
</evidence>
<keyword evidence="2" id="KW-1185">Reference proteome</keyword>
<sequence length="126" mass="13818">MLAGVRSERKRRLIKAISFLGGFFFPSFPSSKCALQEKTRATVLGELWGVEQKGLRGREAIPGDGWVKTALGAGWKRSSIARIFLRGTSLVLYDLSRVYFQEAGESDWPVTDTAGITDGTGAKCLF</sequence>
<protein>
    <submittedName>
        <fullName evidence="1">Flagellar hook-associated protein flgK</fullName>
    </submittedName>
</protein>
<comment type="caution">
    <text evidence="1">The sequence shown here is derived from an EMBL/GenBank/DDBJ whole genome shotgun (WGS) entry which is preliminary data.</text>
</comment>
<dbReference type="AlphaFoldDB" id="A0A8J2FNF4"/>
<keyword evidence="1" id="KW-0969">Cilium</keyword>
<accession>A0A8J2FNF4</accession>
<keyword evidence="1" id="KW-0282">Flagellum</keyword>
<keyword evidence="1" id="KW-0966">Cell projection</keyword>
<reference evidence="1" key="1">
    <citation type="submission" date="2021-02" db="EMBL/GenBank/DDBJ databases">
        <authorList>
            <person name="Cremers G."/>
            <person name="Picone N."/>
        </authorList>
    </citation>
    <scope>NUCLEOTIDE SEQUENCE</scope>
    <source>
        <strain evidence="1">PQ17</strain>
    </source>
</reference>